<dbReference type="InterPro" id="IPR047568">
    <property type="entry name" value="ATLF-like_dom"/>
</dbReference>
<feature type="domain" description="ATLF-like" evidence="4">
    <location>
        <begin position="117"/>
        <end position="304"/>
    </location>
</feature>
<keyword evidence="6" id="KW-1185">Reference proteome</keyword>
<dbReference type="CDD" id="cd20183">
    <property type="entry name" value="M34_PPEP"/>
    <property type="match status" value="1"/>
</dbReference>
<evidence type="ECO:0000313" key="5">
    <source>
        <dbReference type="EMBL" id="MBS4190217.1"/>
    </source>
</evidence>
<sequence>MNMRKCLLMIAALFLLILINPETPQAATVYWDGVELKKGQIGRVTIVKPLNLWKRTENGLQFERQLQQGEKYRVYRMDDLYGGQFGVGGDFYITNIEGYVIYETPSISKKKLLDCDQECLVETVVISPENNKDSAAVKQIKERLKALPESILVQLITQNIHVHLVDGPITDTKEYSYLKGVIPRGWEGTNKTWDDVPGIGGSKTVVVRIGYSEKGSGHGSINLELHELAHSIDSILNNHLSSSADFHAIWNSEKKKLFPEEPYFNLYPEEYFSEAFAMYYRDKDSRKKLQELAPKTYQIIENIK</sequence>
<evidence type="ECO:0000313" key="6">
    <source>
        <dbReference type="Proteomes" id="UP000681027"/>
    </source>
</evidence>
<comment type="subcellular location">
    <subcellularLocation>
        <location evidence="1">Secreted</location>
    </subcellularLocation>
</comment>
<dbReference type="PROSITE" id="PS51995">
    <property type="entry name" value="ATLF"/>
    <property type="match status" value="1"/>
</dbReference>
<dbReference type="SUPFAM" id="SSF55486">
    <property type="entry name" value="Metalloproteases ('zincins'), catalytic domain"/>
    <property type="match status" value="1"/>
</dbReference>
<feature type="signal peptide" evidence="3">
    <location>
        <begin position="1"/>
        <end position="26"/>
    </location>
</feature>
<dbReference type="Proteomes" id="UP000681027">
    <property type="component" value="Unassembled WGS sequence"/>
</dbReference>
<dbReference type="Pfam" id="PF07737">
    <property type="entry name" value="ATLF"/>
    <property type="match status" value="1"/>
</dbReference>
<evidence type="ECO:0000256" key="3">
    <source>
        <dbReference type="SAM" id="SignalP"/>
    </source>
</evidence>
<dbReference type="InterPro" id="IPR024079">
    <property type="entry name" value="MetalloPept_cat_dom_sf"/>
</dbReference>
<evidence type="ECO:0000256" key="2">
    <source>
        <dbReference type="ARBA" id="ARBA00022525"/>
    </source>
</evidence>
<feature type="chain" id="PRO_5046268546" description="ATLF-like domain-containing protein" evidence="3">
    <location>
        <begin position="27"/>
        <end position="304"/>
    </location>
</feature>
<evidence type="ECO:0000256" key="1">
    <source>
        <dbReference type="ARBA" id="ARBA00004613"/>
    </source>
</evidence>
<accession>A0ABS5NQX8</accession>
<reference evidence="5 6" key="1">
    <citation type="submission" date="2021-05" db="EMBL/GenBank/DDBJ databases">
        <title>Novel Bacillus species.</title>
        <authorList>
            <person name="Liu G."/>
        </authorList>
    </citation>
    <scope>NUCLEOTIDE SEQUENCE [LARGE SCALE GENOMIC DNA]</scope>
    <source>
        <strain evidence="5 6">FJAT-49705</strain>
    </source>
</reference>
<gene>
    <name evidence="5" type="ORF">KHA94_08380</name>
</gene>
<keyword evidence="3" id="KW-0732">Signal</keyword>
<dbReference type="Gene3D" id="3.40.390.10">
    <property type="entry name" value="Collagenase (Catalytic Domain)"/>
    <property type="match status" value="1"/>
</dbReference>
<evidence type="ECO:0000259" key="4">
    <source>
        <dbReference type="PROSITE" id="PS51995"/>
    </source>
</evidence>
<organism evidence="5 6">
    <name type="scientific">Cytobacillus citreus</name>
    <dbReference type="NCBI Taxonomy" id="2833586"/>
    <lineage>
        <taxon>Bacteria</taxon>
        <taxon>Bacillati</taxon>
        <taxon>Bacillota</taxon>
        <taxon>Bacilli</taxon>
        <taxon>Bacillales</taxon>
        <taxon>Bacillaceae</taxon>
        <taxon>Cytobacillus</taxon>
    </lineage>
</organism>
<protein>
    <recommendedName>
        <fullName evidence="4">ATLF-like domain-containing protein</fullName>
    </recommendedName>
</protein>
<dbReference type="EMBL" id="JAGYPM010000002">
    <property type="protein sequence ID" value="MBS4190217.1"/>
    <property type="molecule type" value="Genomic_DNA"/>
</dbReference>
<proteinExistence type="predicted"/>
<dbReference type="InterPro" id="IPR014781">
    <property type="entry name" value="Anthrax_toxin_lethal/edema_N/C"/>
</dbReference>
<name>A0ABS5NQX8_9BACI</name>
<keyword evidence="2" id="KW-0964">Secreted</keyword>
<comment type="caution">
    <text evidence="5">The sequence shown here is derived from an EMBL/GenBank/DDBJ whole genome shotgun (WGS) entry which is preliminary data.</text>
</comment>